<dbReference type="Gene3D" id="2.30.130.30">
    <property type="entry name" value="Hypothetical protein"/>
    <property type="match status" value="1"/>
</dbReference>
<dbReference type="AlphaFoldDB" id="A0A1G6IN37"/>
<proteinExistence type="predicted"/>
<feature type="region of interest" description="Disordered" evidence="1">
    <location>
        <begin position="142"/>
        <end position="174"/>
    </location>
</feature>
<evidence type="ECO:0000313" key="3">
    <source>
        <dbReference type="Proteomes" id="UP000199245"/>
    </source>
</evidence>
<organism evidence="2 3">
    <name type="scientific">Bradyrhizobium brasilense</name>
    <dbReference type="NCBI Taxonomy" id="1419277"/>
    <lineage>
        <taxon>Bacteria</taxon>
        <taxon>Pseudomonadati</taxon>
        <taxon>Pseudomonadota</taxon>
        <taxon>Alphaproteobacteria</taxon>
        <taxon>Hyphomicrobiales</taxon>
        <taxon>Nitrobacteraceae</taxon>
        <taxon>Bradyrhizobium</taxon>
    </lineage>
</organism>
<evidence type="ECO:0008006" key="4">
    <source>
        <dbReference type="Google" id="ProtNLM"/>
    </source>
</evidence>
<protein>
    <recommendedName>
        <fullName evidence="4">ASCH domain-containing protein</fullName>
    </recommendedName>
</protein>
<dbReference type="SUPFAM" id="SSF88697">
    <property type="entry name" value="PUA domain-like"/>
    <property type="match status" value="1"/>
</dbReference>
<evidence type="ECO:0000313" key="2">
    <source>
        <dbReference type="EMBL" id="SDC07884.1"/>
    </source>
</evidence>
<accession>A0A1G6IN37</accession>
<dbReference type="Proteomes" id="UP000199245">
    <property type="component" value="Unassembled WGS sequence"/>
</dbReference>
<dbReference type="EMBL" id="FMZW01000001">
    <property type="protein sequence ID" value="SDC07884.1"/>
    <property type="molecule type" value="Genomic_DNA"/>
</dbReference>
<reference evidence="2 3" key="1">
    <citation type="submission" date="2016-10" db="EMBL/GenBank/DDBJ databases">
        <authorList>
            <person name="de Groot N.N."/>
        </authorList>
    </citation>
    <scope>NUCLEOTIDE SEQUENCE [LARGE SCALE GENOMIC DNA]</scope>
    <source>
        <strain evidence="2 3">R5</strain>
    </source>
</reference>
<gene>
    <name evidence="2" type="ORF">SAMN05216337_1001201</name>
</gene>
<feature type="compositionally biased region" description="Polar residues" evidence="1">
    <location>
        <begin position="155"/>
        <end position="168"/>
    </location>
</feature>
<dbReference type="RefSeq" id="WP_176936709.1">
    <property type="nucleotide sequence ID" value="NZ_FMZW01000001.1"/>
</dbReference>
<evidence type="ECO:0000256" key="1">
    <source>
        <dbReference type="SAM" id="MobiDB-lite"/>
    </source>
</evidence>
<dbReference type="InterPro" id="IPR015947">
    <property type="entry name" value="PUA-like_sf"/>
</dbReference>
<sequence>MTQLPTIALSVRQPWAWAIIHAGKNIENRGHVAITKGGMSRRRIAIHASKGMTRDEYVHAYDFMRSINVACPPAGALIRGAIIGSVEVVDIVTRSSSPWFFGPRGLVLRDPIACEPVPASGALGYFMWKQGGAIEPTLKWMRPKSDAAPDPVVEQATSDLFQQLSNRPGSEDER</sequence>
<name>A0A1G6IN37_9BRAD</name>